<evidence type="ECO:0000256" key="5">
    <source>
        <dbReference type="ARBA" id="ARBA00023288"/>
    </source>
</evidence>
<keyword evidence="11" id="KW-1185">Reference proteome</keyword>
<evidence type="ECO:0000256" key="3">
    <source>
        <dbReference type="ARBA" id="ARBA00023139"/>
    </source>
</evidence>
<feature type="signal peptide" evidence="8">
    <location>
        <begin position="1"/>
        <end position="25"/>
    </location>
</feature>
<gene>
    <name evidence="6" type="primary">pal</name>
    <name evidence="10" type="ORF">SAMN02745216_00506</name>
</gene>
<proteinExistence type="inferred from homology"/>
<dbReference type="InterPro" id="IPR036737">
    <property type="entry name" value="OmpA-like_sf"/>
</dbReference>
<dbReference type="CDD" id="cd07185">
    <property type="entry name" value="OmpA_C-like"/>
    <property type="match status" value="1"/>
</dbReference>
<reference evidence="11" key="1">
    <citation type="submission" date="2016-11" db="EMBL/GenBank/DDBJ databases">
        <authorList>
            <person name="Varghese N."/>
            <person name="Submissions S."/>
        </authorList>
    </citation>
    <scope>NUCLEOTIDE SEQUENCE [LARGE SCALE GENOMIC DNA]</scope>
    <source>
        <strain evidence="11">DSM 16219</strain>
    </source>
</reference>
<evidence type="ECO:0000256" key="2">
    <source>
        <dbReference type="ARBA" id="ARBA00023136"/>
    </source>
</evidence>
<dbReference type="Proteomes" id="UP000183994">
    <property type="component" value="Unassembled WGS sequence"/>
</dbReference>
<comment type="similarity">
    <text evidence="6">Belongs to the Pal lipoprotein family.</text>
</comment>
<dbReference type="HAMAP" id="MF_02204">
    <property type="entry name" value="Pal"/>
    <property type="match status" value="1"/>
</dbReference>
<feature type="domain" description="OmpA-like" evidence="9">
    <location>
        <begin position="86"/>
        <end position="200"/>
    </location>
</feature>
<dbReference type="PROSITE" id="PS51123">
    <property type="entry name" value="OMPA_2"/>
    <property type="match status" value="1"/>
</dbReference>
<sequence length="200" mass="21467">MQRRYWKGLMIAAAILALVCTGALTGCGPKKVESQPEMSSTGTSTSTGTVATSSAGSTTASSSSMSEEPMGGDTGPEAEKPGVNVDELRVRFNTENVHFAFDSSDLSPEAMAILKDKAFFLRLNPSKGVLIKGHCDERGSLEYNLALGDRRANSAKNFLTDLGIDARRINTISYGEEMPLDPAHNEAAWAVNRRCEFALE</sequence>
<comment type="subcellular location">
    <subcellularLocation>
        <location evidence="6">Cell outer membrane</location>
        <topology evidence="6">Lipid-anchor</topology>
    </subcellularLocation>
</comment>
<dbReference type="STRING" id="1121393.SAMN02745216_00506"/>
<dbReference type="PRINTS" id="PR01021">
    <property type="entry name" value="OMPADOMAIN"/>
</dbReference>
<keyword evidence="3 6" id="KW-0564">Palmitate</keyword>
<protein>
    <recommendedName>
        <fullName evidence="6">Peptidoglycan-associated lipoprotein</fullName>
        <shortName evidence="6">PAL</shortName>
    </recommendedName>
</protein>
<evidence type="ECO:0000259" key="9">
    <source>
        <dbReference type="PROSITE" id="PS51123"/>
    </source>
</evidence>
<evidence type="ECO:0000313" key="10">
    <source>
        <dbReference type="EMBL" id="SHI78585.1"/>
    </source>
</evidence>
<dbReference type="PROSITE" id="PS51257">
    <property type="entry name" value="PROKAR_LIPOPROTEIN"/>
    <property type="match status" value="1"/>
</dbReference>
<keyword evidence="4 6" id="KW-0998">Cell outer membrane</keyword>
<evidence type="ECO:0000256" key="6">
    <source>
        <dbReference type="HAMAP-Rule" id="MF_02204"/>
    </source>
</evidence>
<accession>A0A1M6DZL9</accession>
<evidence type="ECO:0000313" key="11">
    <source>
        <dbReference type="Proteomes" id="UP000183994"/>
    </source>
</evidence>
<dbReference type="InterPro" id="IPR006665">
    <property type="entry name" value="OmpA-like"/>
</dbReference>
<keyword evidence="2 6" id="KW-0472">Membrane</keyword>
<evidence type="ECO:0000256" key="1">
    <source>
        <dbReference type="ARBA" id="ARBA00022729"/>
    </source>
</evidence>
<dbReference type="InterPro" id="IPR039001">
    <property type="entry name" value="Pal"/>
</dbReference>
<dbReference type="GO" id="GO:0051301">
    <property type="term" value="P:cell division"/>
    <property type="evidence" value="ECO:0007669"/>
    <property type="project" value="InterPro"/>
</dbReference>
<dbReference type="PANTHER" id="PTHR30329">
    <property type="entry name" value="STATOR ELEMENT OF FLAGELLAR MOTOR COMPLEX"/>
    <property type="match status" value="1"/>
</dbReference>
<evidence type="ECO:0000256" key="8">
    <source>
        <dbReference type="SAM" id="SignalP"/>
    </source>
</evidence>
<name>A0A1M6DZL9_9BACT</name>
<dbReference type="GO" id="GO:0009279">
    <property type="term" value="C:cell outer membrane"/>
    <property type="evidence" value="ECO:0007669"/>
    <property type="project" value="UniProtKB-SubCell"/>
</dbReference>
<dbReference type="Pfam" id="PF00691">
    <property type="entry name" value="OmpA"/>
    <property type="match status" value="1"/>
</dbReference>
<feature type="compositionally biased region" description="Low complexity" evidence="7">
    <location>
        <begin position="39"/>
        <end position="64"/>
    </location>
</feature>
<dbReference type="EMBL" id="FQZU01000002">
    <property type="protein sequence ID" value="SHI78585.1"/>
    <property type="molecule type" value="Genomic_DNA"/>
</dbReference>
<keyword evidence="1 6" id="KW-0732">Signal</keyword>
<dbReference type="RefSeq" id="WP_073472565.1">
    <property type="nucleotide sequence ID" value="NZ_FQZU01000002.1"/>
</dbReference>
<evidence type="ECO:0000256" key="4">
    <source>
        <dbReference type="ARBA" id="ARBA00023237"/>
    </source>
</evidence>
<dbReference type="SUPFAM" id="SSF103088">
    <property type="entry name" value="OmpA-like"/>
    <property type="match status" value="1"/>
</dbReference>
<dbReference type="InterPro" id="IPR050330">
    <property type="entry name" value="Bact_OuterMem_StrucFunc"/>
</dbReference>
<dbReference type="Gene3D" id="3.30.1330.60">
    <property type="entry name" value="OmpA-like domain"/>
    <property type="match status" value="1"/>
</dbReference>
<feature type="region of interest" description="Disordered" evidence="7">
    <location>
        <begin position="31"/>
        <end position="83"/>
    </location>
</feature>
<organism evidence="10 11">
    <name type="scientific">Desulfatibacillum alkenivorans DSM 16219</name>
    <dbReference type="NCBI Taxonomy" id="1121393"/>
    <lineage>
        <taxon>Bacteria</taxon>
        <taxon>Pseudomonadati</taxon>
        <taxon>Thermodesulfobacteriota</taxon>
        <taxon>Desulfobacteria</taxon>
        <taxon>Desulfobacterales</taxon>
        <taxon>Desulfatibacillaceae</taxon>
        <taxon>Desulfatibacillum</taxon>
    </lineage>
</organism>
<evidence type="ECO:0000256" key="7">
    <source>
        <dbReference type="SAM" id="MobiDB-lite"/>
    </source>
</evidence>
<keyword evidence="5 6" id="KW-0449">Lipoprotein</keyword>
<feature type="chain" id="PRO_5013200705" description="Peptidoglycan-associated lipoprotein" evidence="8">
    <location>
        <begin position="26"/>
        <end position="200"/>
    </location>
</feature>
<dbReference type="InterPro" id="IPR006664">
    <property type="entry name" value="OMP_bac"/>
</dbReference>
<dbReference type="PANTHER" id="PTHR30329:SF21">
    <property type="entry name" value="LIPOPROTEIN YIAD-RELATED"/>
    <property type="match status" value="1"/>
</dbReference>
<dbReference type="AlphaFoldDB" id="A0A1M6DZL9"/>